<dbReference type="AlphaFoldDB" id="D1PVJ8"/>
<dbReference type="Proteomes" id="UP000003160">
    <property type="component" value="Unassembled WGS sequence"/>
</dbReference>
<proteinExistence type="predicted"/>
<comment type="caution">
    <text evidence="1">The sequence shown here is derived from an EMBL/GenBank/DDBJ whole genome shotgun (WGS) entry which is preliminary data.</text>
</comment>
<accession>D1PVJ8</accession>
<protein>
    <submittedName>
        <fullName evidence="1">Uncharacterized protein</fullName>
    </submittedName>
</protein>
<keyword evidence="2" id="KW-1185">Reference proteome</keyword>
<gene>
    <name evidence="1" type="ORF">HMPREF0645_0983</name>
</gene>
<name>D1PVJ8_9BACT</name>
<dbReference type="HOGENOM" id="CLU_3274408_0_0_10"/>
<dbReference type="EMBL" id="ACKS01000039">
    <property type="protein sequence ID" value="EFA44568.1"/>
    <property type="molecule type" value="Genomic_DNA"/>
</dbReference>
<evidence type="ECO:0000313" key="1">
    <source>
        <dbReference type="EMBL" id="EFA44568.1"/>
    </source>
</evidence>
<organism evidence="1 2">
    <name type="scientific">Hallella bergensis DSM 17361</name>
    <dbReference type="NCBI Taxonomy" id="585502"/>
    <lineage>
        <taxon>Bacteria</taxon>
        <taxon>Pseudomonadati</taxon>
        <taxon>Bacteroidota</taxon>
        <taxon>Bacteroidia</taxon>
        <taxon>Bacteroidales</taxon>
        <taxon>Prevotellaceae</taxon>
        <taxon>Hallella</taxon>
    </lineage>
</organism>
<sequence length="41" mass="5004">MRFFQHEAWRLNRLSVGNNGENKPIETWFEKNQSPFFMSKT</sequence>
<evidence type="ECO:0000313" key="2">
    <source>
        <dbReference type="Proteomes" id="UP000003160"/>
    </source>
</evidence>
<reference evidence="1 2" key="1">
    <citation type="submission" date="2009-10" db="EMBL/GenBank/DDBJ databases">
        <authorList>
            <person name="Qin X."/>
            <person name="Bachman B."/>
            <person name="Battles P."/>
            <person name="Bell A."/>
            <person name="Bess C."/>
            <person name="Bickham C."/>
            <person name="Chaboub L."/>
            <person name="Chen D."/>
            <person name="Coyle M."/>
            <person name="Deiros D.R."/>
            <person name="Dinh H."/>
            <person name="Forbes L."/>
            <person name="Fowler G."/>
            <person name="Francisco L."/>
            <person name="Fu Q."/>
            <person name="Gubbala S."/>
            <person name="Hale W."/>
            <person name="Han Y."/>
            <person name="Hemphill L."/>
            <person name="Highlander S.K."/>
            <person name="Hirani K."/>
            <person name="Hogues M."/>
            <person name="Jackson L."/>
            <person name="Jakkamsetti A."/>
            <person name="Javaid M."/>
            <person name="Jiang H."/>
            <person name="Korchina V."/>
            <person name="Kovar C."/>
            <person name="Lara F."/>
            <person name="Lee S."/>
            <person name="Mata R."/>
            <person name="Mathew T."/>
            <person name="Moen C."/>
            <person name="Morales K."/>
            <person name="Munidasa M."/>
            <person name="Nazareth L."/>
            <person name="Ngo R."/>
            <person name="Nguyen L."/>
            <person name="Okwuonu G."/>
            <person name="Ongeri F."/>
            <person name="Patil S."/>
            <person name="Petrosino J."/>
            <person name="Pham C."/>
            <person name="Pham P."/>
            <person name="Pu L.-L."/>
            <person name="Puazo M."/>
            <person name="Raj R."/>
            <person name="Reid J."/>
            <person name="Rouhana J."/>
            <person name="Saada N."/>
            <person name="Shang Y."/>
            <person name="Simmons D."/>
            <person name="Thornton R."/>
            <person name="Warren J."/>
            <person name="Weissenberger G."/>
            <person name="Zhang J."/>
            <person name="Zhang L."/>
            <person name="Zhou C."/>
            <person name="Zhu D."/>
            <person name="Muzny D."/>
            <person name="Worley K."/>
            <person name="Gibbs R."/>
        </authorList>
    </citation>
    <scope>NUCLEOTIDE SEQUENCE [LARGE SCALE GENOMIC DNA]</scope>
    <source>
        <strain evidence="1 2">DSM 17361</strain>
    </source>
</reference>